<reference evidence="2" key="1">
    <citation type="submission" date="2024-07" db="EMBL/GenBank/DDBJ databases">
        <authorList>
            <person name="Yu S.T."/>
        </authorList>
    </citation>
    <scope>NUCLEOTIDE SEQUENCE</scope>
    <source>
        <strain evidence="2">R28</strain>
    </source>
</reference>
<organism evidence="2">
    <name type="scientific">Streptomyces sp. R28</name>
    <dbReference type="NCBI Taxonomy" id="3238628"/>
    <lineage>
        <taxon>Bacteria</taxon>
        <taxon>Bacillati</taxon>
        <taxon>Actinomycetota</taxon>
        <taxon>Actinomycetes</taxon>
        <taxon>Kitasatosporales</taxon>
        <taxon>Streptomycetaceae</taxon>
        <taxon>Streptomyces</taxon>
    </lineage>
</organism>
<dbReference type="SUPFAM" id="SSF54593">
    <property type="entry name" value="Glyoxalase/Bleomycin resistance protein/Dihydroxybiphenyl dioxygenase"/>
    <property type="match status" value="1"/>
</dbReference>
<dbReference type="EMBL" id="CP163439">
    <property type="protein sequence ID" value="XDQ33868.1"/>
    <property type="molecule type" value="Genomic_DNA"/>
</dbReference>
<sequence length="141" mass="15117">MRTLHFGLRVADLERSLVFYTAVGYEVIGSVPETPFGSLTMLKLPGDEFVSIELVHDPAGGYKADGGNSGVLNHFVIKVESMTATLGELAARGVDAEAPVSPDGSDDFLTAWLTDPDGNRIELVQWPTGHPDGITGEDWTD</sequence>
<proteinExistence type="predicted"/>
<gene>
    <name evidence="2" type="ORF">AB5J49_11325</name>
</gene>
<evidence type="ECO:0000313" key="2">
    <source>
        <dbReference type="EMBL" id="XDQ33868.1"/>
    </source>
</evidence>
<dbReference type="InterPro" id="IPR037523">
    <property type="entry name" value="VOC_core"/>
</dbReference>
<dbReference type="InterPro" id="IPR004360">
    <property type="entry name" value="Glyas_Fos-R_dOase_dom"/>
</dbReference>
<dbReference type="PROSITE" id="PS51819">
    <property type="entry name" value="VOC"/>
    <property type="match status" value="1"/>
</dbReference>
<evidence type="ECO:0000259" key="1">
    <source>
        <dbReference type="PROSITE" id="PS51819"/>
    </source>
</evidence>
<accession>A0AB39PSA6</accession>
<name>A0AB39PSA6_9ACTN</name>
<feature type="domain" description="VOC" evidence="1">
    <location>
        <begin position="2"/>
        <end position="126"/>
    </location>
</feature>
<dbReference type="Pfam" id="PF00903">
    <property type="entry name" value="Glyoxalase"/>
    <property type="match status" value="1"/>
</dbReference>
<dbReference type="RefSeq" id="WP_369168437.1">
    <property type="nucleotide sequence ID" value="NZ_CP163439.1"/>
</dbReference>
<protein>
    <submittedName>
        <fullName evidence="2">VOC family protein</fullName>
    </submittedName>
</protein>
<dbReference type="AlphaFoldDB" id="A0AB39PSA6"/>
<dbReference type="Gene3D" id="3.10.180.10">
    <property type="entry name" value="2,3-Dihydroxybiphenyl 1,2-Dioxygenase, domain 1"/>
    <property type="match status" value="1"/>
</dbReference>
<dbReference type="InterPro" id="IPR029068">
    <property type="entry name" value="Glyas_Bleomycin-R_OHBP_Dase"/>
</dbReference>